<comment type="caution">
    <text evidence="2">The sequence shown here is derived from an EMBL/GenBank/DDBJ whole genome shotgun (WGS) entry which is preliminary data.</text>
</comment>
<keyword evidence="1" id="KW-0175">Coiled coil</keyword>
<protein>
    <submittedName>
        <fullName evidence="2">2160_t:CDS:1</fullName>
    </submittedName>
</protein>
<keyword evidence="3" id="KW-1185">Reference proteome</keyword>
<feature type="coiled-coil region" evidence="1">
    <location>
        <begin position="88"/>
        <end position="161"/>
    </location>
</feature>
<evidence type="ECO:0000313" key="2">
    <source>
        <dbReference type="EMBL" id="CAG8801784.1"/>
    </source>
</evidence>
<name>A0A9N9PAB2_9GLOM</name>
<organism evidence="2 3">
    <name type="scientific">Racocetra fulgida</name>
    <dbReference type="NCBI Taxonomy" id="60492"/>
    <lineage>
        <taxon>Eukaryota</taxon>
        <taxon>Fungi</taxon>
        <taxon>Fungi incertae sedis</taxon>
        <taxon>Mucoromycota</taxon>
        <taxon>Glomeromycotina</taxon>
        <taxon>Glomeromycetes</taxon>
        <taxon>Diversisporales</taxon>
        <taxon>Gigasporaceae</taxon>
        <taxon>Racocetra</taxon>
    </lineage>
</organism>
<proteinExistence type="predicted"/>
<dbReference type="AlphaFoldDB" id="A0A9N9PAB2"/>
<feature type="non-terminal residue" evidence="2">
    <location>
        <position position="196"/>
    </location>
</feature>
<evidence type="ECO:0000313" key="3">
    <source>
        <dbReference type="Proteomes" id="UP000789396"/>
    </source>
</evidence>
<sequence>PEISDFNPEYNYIDDLVKACYDHGPTTKNDPRYKNRKYRDKLNISFIKKINRCYFYLINKTHLGKGVETMIDDLVKEILQIPSISGQANHIQEIINELNTENKTLKNENEELKKNNSEVLKIFKEENEKLKTQVNDKNNNNTSLKQQLENCNKDLKNIELQTEKCLTALGSKYNKNTTLDQNMNKLVELCEELTIF</sequence>
<dbReference type="EMBL" id="CAJVPZ010072836">
    <property type="protein sequence ID" value="CAG8801784.1"/>
    <property type="molecule type" value="Genomic_DNA"/>
</dbReference>
<accession>A0A9N9PAB2</accession>
<evidence type="ECO:0000256" key="1">
    <source>
        <dbReference type="SAM" id="Coils"/>
    </source>
</evidence>
<dbReference type="Proteomes" id="UP000789396">
    <property type="component" value="Unassembled WGS sequence"/>
</dbReference>
<gene>
    <name evidence="2" type="ORF">RFULGI_LOCUS17809</name>
</gene>
<dbReference type="OrthoDB" id="2491739at2759"/>
<feature type="non-terminal residue" evidence="2">
    <location>
        <position position="1"/>
    </location>
</feature>
<reference evidence="2" key="1">
    <citation type="submission" date="2021-06" db="EMBL/GenBank/DDBJ databases">
        <authorList>
            <person name="Kallberg Y."/>
            <person name="Tangrot J."/>
            <person name="Rosling A."/>
        </authorList>
    </citation>
    <scope>NUCLEOTIDE SEQUENCE</scope>
    <source>
        <strain evidence="2">IN212</strain>
    </source>
</reference>